<feature type="signal peptide" evidence="2">
    <location>
        <begin position="1"/>
        <end position="24"/>
    </location>
</feature>
<evidence type="ECO:0000313" key="5">
    <source>
        <dbReference type="Proteomes" id="UP000663865"/>
    </source>
</evidence>
<evidence type="ECO:0000313" key="4">
    <source>
        <dbReference type="EMBL" id="CAF4636667.1"/>
    </source>
</evidence>
<sequence>MASHMSFRTSGLVLVIFTIITIQSVPIEKDKETVQLPSVINNKGADDQHILKFIDLVKTASISTSTPTTTTTTTTVSQSSLKATAATQQKTDNKRKRYINDDDDWDDRLENESNELDSSQLQYFKYDNAGDNIENRLHAKMKETSPTINDNADKPINTDDSKLFSDIKMTPNQQTDIVRRRRHVKLNTRRKRAASAYDFYDTDSLDEPQIDLIQRYRYIRPTRSFIPLYWYPSYNQRNAREALLPSFYDSVEYPPSYLERIGSNDIEENSIPTVEDHLEDEDEDEDEDDYESNRYPILLPSYDNTWNSEQLQERYNRDDIPVDEDFEENLNENDENEDSDDENDENDENDDDDGDNEFMYQKQRPYNNRYGFIETYF</sequence>
<feature type="compositionally biased region" description="Acidic residues" evidence="1">
    <location>
        <begin position="277"/>
        <end position="290"/>
    </location>
</feature>
<reference evidence="3" key="1">
    <citation type="submission" date="2021-02" db="EMBL/GenBank/DDBJ databases">
        <authorList>
            <person name="Nowell W R."/>
        </authorList>
    </citation>
    <scope>NUCLEOTIDE SEQUENCE</scope>
</reference>
<name>A0A818PUI5_9BILA</name>
<feature type="compositionally biased region" description="Acidic residues" evidence="1">
    <location>
        <begin position="101"/>
        <end position="110"/>
    </location>
</feature>
<feature type="compositionally biased region" description="Acidic residues" evidence="1">
    <location>
        <begin position="321"/>
        <end position="356"/>
    </location>
</feature>
<keyword evidence="2" id="KW-0732">Signal</keyword>
<organism evidence="3 5">
    <name type="scientific">Rotaria socialis</name>
    <dbReference type="NCBI Taxonomy" id="392032"/>
    <lineage>
        <taxon>Eukaryota</taxon>
        <taxon>Metazoa</taxon>
        <taxon>Spiralia</taxon>
        <taxon>Gnathifera</taxon>
        <taxon>Rotifera</taxon>
        <taxon>Eurotatoria</taxon>
        <taxon>Bdelloidea</taxon>
        <taxon>Philodinida</taxon>
        <taxon>Philodinidae</taxon>
        <taxon>Rotaria</taxon>
    </lineage>
</organism>
<evidence type="ECO:0000313" key="3">
    <source>
        <dbReference type="EMBL" id="CAF3626607.1"/>
    </source>
</evidence>
<dbReference type="AlphaFoldDB" id="A0A818PUI5"/>
<gene>
    <name evidence="3" type="ORF">KIK155_LOCUS22194</name>
    <name evidence="4" type="ORF">TOA249_LOCUS12970</name>
</gene>
<accession>A0A818PUI5</accession>
<feature type="region of interest" description="Disordered" evidence="1">
    <location>
        <begin position="315"/>
        <end position="371"/>
    </location>
</feature>
<comment type="caution">
    <text evidence="3">The sequence shown here is derived from an EMBL/GenBank/DDBJ whole genome shotgun (WGS) entry which is preliminary data.</text>
</comment>
<feature type="chain" id="PRO_5036414805" evidence="2">
    <location>
        <begin position="25"/>
        <end position="377"/>
    </location>
</feature>
<dbReference type="EMBL" id="CAJNYV010004002">
    <property type="protein sequence ID" value="CAF3626607.1"/>
    <property type="molecule type" value="Genomic_DNA"/>
</dbReference>
<dbReference type="EMBL" id="CAJOBS010000751">
    <property type="protein sequence ID" value="CAF4636667.1"/>
    <property type="molecule type" value="Genomic_DNA"/>
</dbReference>
<dbReference type="Proteomes" id="UP000663838">
    <property type="component" value="Unassembled WGS sequence"/>
</dbReference>
<dbReference type="Proteomes" id="UP000663865">
    <property type="component" value="Unassembled WGS sequence"/>
</dbReference>
<feature type="region of interest" description="Disordered" evidence="1">
    <location>
        <begin position="84"/>
        <end position="110"/>
    </location>
</feature>
<protein>
    <submittedName>
        <fullName evidence="3">Uncharacterized protein</fullName>
    </submittedName>
</protein>
<feature type="region of interest" description="Disordered" evidence="1">
    <location>
        <begin position="261"/>
        <end position="301"/>
    </location>
</feature>
<proteinExistence type="predicted"/>
<evidence type="ECO:0000256" key="2">
    <source>
        <dbReference type="SAM" id="SignalP"/>
    </source>
</evidence>
<evidence type="ECO:0000256" key="1">
    <source>
        <dbReference type="SAM" id="MobiDB-lite"/>
    </source>
</evidence>